<feature type="region of interest" description="Disordered" evidence="1">
    <location>
        <begin position="81"/>
        <end position="100"/>
    </location>
</feature>
<organism evidence="3 4">
    <name type="scientific">Extremus antarcticus</name>
    <dbReference type="NCBI Taxonomy" id="702011"/>
    <lineage>
        <taxon>Eukaryota</taxon>
        <taxon>Fungi</taxon>
        <taxon>Dikarya</taxon>
        <taxon>Ascomycota</taxon>
        <taxon>Pezizomycotina</taxon>
        <taxon>Dothideomycetes</taxon>
        <taxon>Dothideomycetidae</taxon>
        <taxon>Mycosphaerellales</taxon>
        <taxon>Extremaceae</taxon>
        <taxon>Extremus</taxon>
    </lineage>
</organism>
<keyword evidence="4" id="KW-1185">Reference proteome</keyword>
<reference evidence="3" key="1">
    <citation type="submission" date="2023-04" db="EMBL/GenBank/DDBJ databases">
        <title>Black Yeasts Isolated from many extreme environments.</title>
        <authorList>
            <person name="Coleine C."/>
            <person name="Stajich J.E."/>
            <person name="Selbmann L."/>
        </authorList>
    </citation>
    <scope>NUCLEOTIDE SEQUENCE</scope>
    <source>
        <strain evidence="3">CCFEE 5312</strain>
    </source>
</reference>
<dbReference type="AlphaFoldDB" id="A0AAJ0DDY1"/>
<dbReference type="SUPFAM" id="SSF55205">
    <property type="entry name" value="EPT/RTPC-like"/>
    <property type="match status" value="1"/>
</dbReference>
<evidence type="ECO:0000313" key="3">
    <source>
        <dbReference type="EMBL" id="KAK3052254.1"/>
    </source>
</evidence>
<dbReference type="InterPro" id="IPR013792">
    <property type="entry name" value="RNA3'P_cycl/enolpyr_Trfase_a/b"/>
</dbReference>
<dbReference type="GO" id="GO:0003963">
    <property type="term" value="F:RNA-3'-phosphate cyclase activity"/>
    <property type="evidence" value="ECO:0007669"/>
    <property type="project" value="TreeGrafter"/>
</dbReference>
<dbReference type="Pfam" id="PF01137">
    <property type="entry name" value="RTC"/>
    <property type="match status" value="1"/>
</dbReference>
<comment type="caution">
    <text evidence="3">The sequence shown here is derived from an EMBL/GenBank/DDBJ whole genome shotgun (WGS) entry which is preliminary data.</text>
</comment>
<dbReference type="PANTHER" id="PTHR11096:SF0">
    <property type="entry name" value="RNA 3'-TERMINAL PHOSPHATE CYCLASE"/>
    <property type="match status" value="1"/>
</dbReference>
<dbReference type="GO" id="GO:0005634">
    <property type="term" value="C:nucleus"/>
    <property type="evidence" value="ECO:0007669"/>
    <property type="project" value="TreeGrafter"/>
</dbReference>
<dbReference type="Gene3D" id="3.65.10.20">
    <property type="entry name" value="RNA 3'-terminal phosphate cyclase domain"/>
    <property type="match status" value="2"/>
</dbReference>
<protein>
    <recommendedName>
        <fullName evidence="2">RNA 3'-terminal phosphate cyclase domain-containing protein</fullName>
    </recommendedName>
</protein>
<evidence type="ECO:0000313" key="4">
    <source>
        <dbReference type="Proteomes" id="UP001271007"/>
    </source>
</evidence>
<dbReference type="GO" id="GO:0006396">
    <property type="term" value="P:RNA processing"/>
    <property type="evidence" value="ECO:0007669"/>
    <property type="project" value="InterPro"/>
</dbReference>
<dbReference type="PANTHER" id="PTHR11096">
    <property type="entry name" value="RNA 3' TERMINAL PHOSPHATE CYCLASE"/>
    <property type="match status" value="1"/>
</dbReference>
<proteinExistence type="predicted"/>
<feature type="domain" description="RNA 3'-terminal phosphate cyclase" evidence="2">
    <location>
        <begin position="17"/>
        <end position="394"/>
    </location>
</feature>
<gene>
    <name evidence="3" type="ORF">LTR09_006464</name>
</gene>
<accession>A0AAJ0DDY1</accession>
<name>A0AAJ0DDY1_9PEZI</name>
<dbReference type="InterPro" id="IPR037136">
    <property type="entry name" value="RNA3'_phos_cyclase_dom_sf"/>
</dbReference>
<sequence length="545" mass="59284">MGRKNRSTLVELDGRTLEGGGQLLRNSLCLSALTGTPVQIHHIRGNRSSGGGLKAQHLACVNWLAHACNAKVKGAEKGSTTLTFEPDDSDKPHSDVSPAFKKTTSNGEIVYLARLDIGTAGATGLALQAILPYILFSRFPSDHPTRLTLTGGTNVSGSPSYEYITQILLPTLHSIGFPEIKPQLKRRGWSQGGSSIGEISFDIPARPSPVLSAFTRRPENTRAKRSPRTHLQVTFIAPASVHDHFRTVLPPVVKYHFGDEFIVDNGNLNIKCEGSLHERRFYIIIVATMSESASASSDTYKLARDWLYDRKIRSLERTTTEMAEAVTNSLATEVESGAYVDEHLRDQLIIFQALAKGTSEIYPGVDEDGELREPSLHTRTAEWVAKQMLGVKFNAESACEGLAYGAEMPDAGSSITQGQGSKAVKDEDALKDRLQDLSLALASPSLRLSRANPAAIGEYDLSLDGWSKDNRLRMVAELSMDDRSGLVGDMVGDAMAERGRECERDVDPRYSDVGKMTGCGSVEEKAMSNATLADRLDCDLRSGDA</sequence>
<dbReference type="Proteomes" id="UP001271007">
    <property type="component" value="Unassembled WGS sequence"/>
</dbReference>
<dbReference type="InterPro" id="IPR023797">
    <property type="entry name" value="RNA3'_phos_cyclase_dom"/>
</dbReference>
<dbReference type="InterPro" id="IPR000228">
    <property type="entry name" value="RNA3'_term_phos_cyc"/>
</dbReference>
<evidence type="ECO:0000259" key="2">
    <source>
        <dbReference type="Pfam" id="PF01137"/>
    </source>
</evidence>
<dbReference type="EMBL" id="JAWDJX010000021">
    <property type="protein sequence ID" value="KAK3052254.1"/>
    <property type="molecule type" value="Genomic_DNA"/>
</dbReference>
<evidence type="ECO:0000256" key="1">
    <source>
        <dbReference type="SAM" id="MobiDB-lite"/>
    </source>
</evidence>